<sequence>MYCPHYYKAPIRHLFRGGTNAIKSTAETVHRRETTHLSTPKEELGRYRARITDPTHVAVSLNTPRIGKKAATTTTAANCWFVSVLEVVSQVACPGPRTSPADSDGCTLGMGLTSDRVASAVHVAVLMVVQVAVSAAEMLPVLAMVQVTVVVDGDTIPSPAASDG</sequence>
<evidence type="ECO:0000313" key="1">
    <source>
        <dbReference type="EMBL" id="KAJ1140202.1"/>
    </source>
</evidence>
<gene>
    <name evidence="1" type="ORF">NDU88_006560</name>
</gene>
<evidence type="ECO:0000313" key="2">
    <source>
        <dbReference type="Proteomes" id="UP001066276"/>
    </source>
</evidence>
<organism evidence="1 2">
    <name type="scientific">Pleurodeles waltl</name>
    <name type="common">Iberian ribbed newt</name>
    <dbReference type="NCBI Taxonomy" id="8319"/>
    <lineage>
        <taxon>Eukaryota</taxon>
        <taxon>Metazoa</taxon>
        <taxon>Chordata</taxon>
        <taxon>Craniata</taxon>
        <taxon>Vertebrata</taxon>
        <taxon>Euteleostomi</taxon>
        <taxon>Amphibia</taxon>
        <taxon>Batrachia</taxon>
        <taxon>Caudata</taxon>
        <taxon>Salamandroidea</taxon>
        <taxon>Salamandridae</taxon>
        <taxon>Pleurodelinae</taxon>
        <taxon>Pleurodeles</taxon>
    </lineage>
</organism>
<keyword evidence="2" id="KW-1185">Reference proteome</keyword>
<protein>
    <submittedName>
        <fullName evidence="1">Uncharacterized protein</fullName>
    </submittedName>
</protein>
<name>A0AAV7QI00_PLEWA</name>
<dbReference type="EMBL" id="JANPWB010000010">
    <property type="protein sequence ID" value="KAJ1140202.1"/>
    <property type="molecule type" value="Genomic_DNA"/>
</dbReference>
<dbReference type="AlphaFoldDB" id="A0AAV7QI00"/>
<dbReference type="Proteomes" id="UP001066276">
    <property type="component" value="Chromosome 6"/>
</dbReference>
<reference evidence="1" key="1">
    <citation type="journal article" date="2022" name="bioRxiv">
        <title>Sequencing and chromosome-scale assembly of the giantPleurodeles waltlgenome.</title>
        <authorList>
            <person name="Brown T."/>
            <person name="Elewa A."/>
            <person name="Iarovenko S."/>
            <person name="Subramanian E."/>
            <person name="Araus A.J."/>
            <person name="Petzold A."/>
            <person name="Susuki M."/>
            <person name="Suzuki K.-i.T."/>
            <person name="Hayashi T."/>
            <person name="Toyoda A."/>
            <person name="Oliveira C."/>
            <person name="Osipova E."/>
            <person name="Leigh N.D."/>
            <person name="Simon A."/>
            <person name="Yun M.H."/>
        </authorList>
    </citation>
    <scope>NUCLEOTIDE SEQUENCE</scope>
    <source>
        <strain evidence="1">20211129_DDA</strain>
        <tissue evidence="1">Liver</tissue>
    </source>
</reference>
<accession>A0AAV7QI00</accession>
<proteinExistence type="predicted"/>
<comment type="caution">
    <text evidence="1">The sequence shown here is derived from an EMBL/GenBank/DDBJ whole genome shotgun (WGS) entry which is preliminary data.</text>
</comment>